<feature type="chain" id="PRO_5008268018" evidence="3">
    <location>
        <begin position="20"/>
        <end position="531"/>
    </location>
</feature>
<dbReference type="EMBL" id="KQ947416">
    <property type="protein sequence ID" value="KUJ16568.1"/>
    <property type="molecule type" value="Genomic_DNA"/>
</dbReference>
<feature type="region of interest" description="Disordered" evidence="1">
    <location>
        <begin position="280"/>
        <end position="307"/>
    </location>
</feature>
<dbReference type="InParanoid" id="A0A194X8R9"/>
<sequence>MPSSSIFLLFSLVFTGSNALPWTEAQQTHVYKADAWSPRPTFVPIPADPARIFGRDSLNIAICGWLGGNSASAATCSPGSSCVRDTVHGVIGCCATAGPCTAGVYTSCIDMNSNGWTPNSGLQDNGIYTCSGTAVCYKNTFPGGYYQYGCGESSWATTVETTYSGQPTDMLLQQVFTGIVFTPTSGSTSTTSSSSSSSSSSTTSSSSSSSTSSSTTLSSVGKAPTQTGTSTPTVVAASKKNDSNNGAIIGGVLGAFAGLVLIGAAIFWFLKKRNASRAGPFESVHSTSQGPTQGPFQRMAPYQPYGPDNFGATTAAGTGGAAALAPYSYADGARQVTPPDTSAHHQFYVPHEEQPLVSEIDHFSQSYHRAIGATVPMERDTHIHDGDLPDTVTGMGMGVGASPLRRTPTSSNGRTQDRELTSESLRSPVGSTVPTSWSRPSPSTSRGNGSSTSLVNRDGEVTVPPRSPLRDGIAGMGASLGSAVSAAVGRDNAPRYQLVDEARNDVPVLSSPGQLRQTRMSRNVSFEDKGV</sequence>
<feature type="compositionally biased region" description="Polar residues" evidence="1">
    <location>
        <begin position="284"/>
        <end position="295"/>
    </location>
</feature>
<gene>
    <name evidence="4" type="ORF">LY89DRAFT_734664</name>
</gene>
<feature type="compositionally biased region" description="Low complexity" evidence="1">
    <location>
        <begin position="186"/>
        <end position="219"/>
    </location>
</feature>
<feature type="transmembrane region" description="Helical" evidence="2">
    <location>
        <begin position="247"/>
        <end position="270"/>
    </location>
</feature>
<name>A0A194X8R9_MOLSC</name>
<keyword evidence="5" id="KW-1185">Reference proteome</keyword>
<evidence type="ECO:0000313" key="5">
    <source>
        <dbReference type="Proteomes" id="UP000070700"/>
    </source>
</evidence>
<keyword evidence="2" id="KW-0472">Membrane</keyword>
<feature type="region of interest" description="Disordered" evidence="1">
    <location>
        <begin position="383"/>
        <end position="470"/>
    </location>
</feature>
<dbReference type="Proteomes" id="UP000070700">
    <property type="component" value="Unassembled WGS sequence"/>
</dbReference>
<protein>
    <submittedName>
        <fullName evidence="4">Uncharacterized protein</fullName>
    </submittedName>
</protein>
<feature type="region of interest" description="Disordered" evidence="1">
    <location>
        <begin position="186"/>
        <end position="241"/>
    </location>
</feature>
<keyword evidence="2" id="KW-1133">Transmembrane helix</keyword>
<feature type="compositionally biased region" description="Polar residues" evidence="1">
    <location>
        <begin position="511"/>
        <end position="524"/>
    </location>
</feature>
<organism evidence="4 5">
    <name type="scientific">Mollisia scopiformis</name>
    <name type="common">Conifer needle endophyte fungus</name>
    <name type="synonym">Phialocephala scopiformis</name>
    <dbReference type="NCBI Taxonomy" id="149040"/>
    <lineage>
        <taxon>Eukaryota</taxon>
        <taxon>Fungi</taxon>
        <taxon>Dikarya</taxon>
        <taxon>Ascomycota</taxon>
        <taxon>Pezizomycotina</taxon>
        <taxon>Leotiomycetes</taxon>
        <taxon>Helotiales</taxon>
        <taxon>Mollisiaceae</taxon>
        <taxon>Mollisia</taxon>
    </lineage>
</organism>
<feature type="compositionally biased region" description="Polar residues" evidence="1">
    <location>
        <begin position="446"/>
        <end position="455"/>
    </location>
</feature>
<dbReference type="CDD" id="cd12087">
    <property type="entry name" value="TM_EGFR-like"/>
    <property type="match status" value="1"/>
</dbReference>
<feature type="compositionally biased region" description="Low complexity" evidence="1">
    <location>
        <begin position="431"/>
        <end position="445"/>
    </location>
</feature>
<evidence type="ECO:0000256" key="3">
    <source>
        <dbReference type="SAM" id="SignalP"/>
    </source>
</evidence>
<keyword evidence="3" id="KW-0732">Signal</keyword>
<dbReference type="RefSeq" id="XP_018070923.1">
    <property type="nucleotide sequence ID" value="XM_018219929.1"/>
</dbReference>
<dbReference type="KEGG" id="psco:LY89DRAFT_734664"/>
<feature type="region of interest" description="Disordered" evidence="1">
    <location>
        <begin position="507"/>
        <end position="531"/>
    </location>
</feature>
<dbReference type="AlphaFoldDB" id="A0A194X8R9"/>
<proteinExistence type="predicted"/>
<evidence type="ECO:0000256" key="2">
    <source>
        <dbReference type="SAM" id="Phobius"/>
    </source>
</evidence>
<evidence type="ECO:0000313" key="4">
    <source>
        <dbReference type="EMBL" id="KUJ16568.1"/>
    </source>
</evidence>
<dbReference type="OrthoDB" id="5386093at2759"/>
<dbReference type="GeneID" id="28829655"/>
<feature type="signal peptide" evidence="3">
    <location>
        <begin position="1"/>
        <end position="19"/>
    </location>
</feature>
<accession>A0A194X8R9</accession>
<feature type="compositionally biased region" description="Polar residues" evidence="1">
    <location>
        <begin position="224"/>
        <end position="233"/>
    </location>
</feature>
<evidence type="ECO:0000256" key="1">
    <source>
        <dbReference type="SAM" id="MobiDB-lite"/>
    </source>
</evidence>
<reference evidence="4 5" key="1">
    <citation type="submission" date="2015-10" db="EMBL/GenBank/DDBJ databases">
        <title>Full genome of DAOMC 229536 Phialocephala scopiformis, a fungal endophyte of spruce producing the potent anti-insectan compound rugulosin.</title>
        <authorList>
            <consortium name="DOE Joint Genome Institute"/>
            <person name="Walker A.K."/>
            <person name="Frasz S.L."/>
            <person name="Seifert K.A."/>
            <person name="Miller J.D."/>
            <person name="Mondo S.J."/>
            <person name="Labutti K."/>
            <person name="Lipzen A."/>
            <person name="Dockter R."/>
            <person name="Kennedy M."/>
            <person name="Grigoriev I.V."/>
            <person name="Spatafora J.W."/>
        </authorList>
    </citation>
    <scope>NUCLEOTIDE SEQUENCE [LARGE SCALE GENOMIC DNA]</scope>
    <source>
        <strain evidence="4 5">CBS 120377</strain>
    </source>
</reference>
<keyword evidence="2" id="KW-0812">Transmembrane</keyword>